<dbReference type="CDD" id="cd06547">
    <property type="entry name" value="GH85_ENGase"/>
    <property type="match status" value="1"/>
</dbReference>
<dbReference type="Gene3D" id="2.60.120.260">
    <property type="entry name" value="Galactose-binding domain-like"/>
    <property type="match status" value="4"/>
</dbReference>
<evidence type="ECO:0000313" key="4">
    <source>
        <dbReference type="Proteomes" id="UP000245921"/>
    </source>
</evidence>
<dbReference type="Proteomes" id="UP000245921">
    <property type="component" value="Unassembled WGS sequence"/>
</dbReference>
<dbReference type="PANTHER" id="PTHR13246:SF1">
    <property type="entry name" value="CYTOSOLIC ENDO-BETA-N-ACETYLGLUCOSAMINIDASE"/>
    <property type="match status" value="1"/>
</dbReference>
<dbReference type="InterPro" id="IPR005201">
    <property type="entry name" value="TIM_ENGase"/>
</dbReference>
<feature type="domain" description="F5/8 type C" evidence="1">
    <location>
        <begin position="716"/>
        <end position="859"/>
    </location>
</feature>
<dbReference type="InterPro" id="IPR008979">
    <property type="entry name" value="Galactose-bd-like_sf"/>
</dbReference>
<proteinExistence type="predicted"/>
<dbReference type="RefSeq" id="WP_109606485.1">
    <property type="nucleotide sequence ID" value="NZ_QGGI01000028.1"/>
</dbReference>
<comment type="caution">
    <text evidence="3">The sequence shown here is derived from an EMBL/GenBank/DDBJ whole genome shotgun (WGS) entry which is preliminary data.</text>
</comment>
<evidence type="ECO:0000259" key="2">
    <source>
        <dbReference type="PROSITE" id="PS50093"/>
    </source>
</evidence>
<dbReference type="Gene3D" id="3.20.20.80">
    <property type="entry name" value="Glycosidases"/>
    <property type="match status" value="1"/>
</dbReference>
<sequence length="1149" mass="131076">MRKLLITVLIAMGILAFSVQPMSSYWFVEDLKNWSPEKDKDADFNRGMIPLAERKTGEIINSNARDEAQVMALSIMYPMTSKNPSEGAKEFDVYNFQYWQYIDKLVMWGGSAGEGIILSPSSDVINAAHKNGVKVYGTVFFPPNYYGGQLEWLSQFLEQREDGSFLVADKLIEVANYYNFDGWFINQELKGATKEQAKKMQEFLSYFNDNKKDYMEVIWYDSMNEDGEIDYQNHLTDKNDGYLVDDGKKLADSMFLNFWWKDQSSTKKYALNNNIDPYINYAGIDVQANGFNTKASWEGLFPENKEHNVSLGLYCPNWTYSSSESVEEYTQKANIFWVGANKNPLNTESEYDWKGIANYIPAKTTIINTPFVTNFNTGNGYKYAVFGEIVSENPWHNRSLQDILPTWRWYVEGNQVKANFDWDKPYYGGSSLKLESDLNGSSKVYLYKTDIKLYKGSKISATFNTNLNNIAKLGIMFEDKSEVLFDLDNVAQTWTRKDFNLNDYAGKSIKRIFVYLKSDDEIDDFYINLGSLSVLDKGSSIGDFVIGPKNLEITEYEFVDGIFANLRLKWDTNQEGLLYEIYRVVDGKKEYLGSTYNNVFYIDMIKRISAKEKETKIIVEPVSKMLNHGDEAEVIFEWGEYPKPTADLYVDRTFIAPGDTIEFINKSKVYDRLKWFFVGGNPIKSTEENPNITYDREGEFRVTLIAYNEVGRDTLVKDKMITVSNKAKKEMELVSFSKSATATSNVDDETPSMALDGEQKTKWCAVGDLPHELYVDLGKEQKIGKFILKNAEFGGESADMNTKAYKISISKDGKDWKEVVNIEENNKAIAEHLIEFQRARYVKLSILKATQGNDSAARIYEFEVYAEKNLFDNYAFGKEATASGNVGGEVPAFAFDDKTKDNSKWCVTGEPPHWIMVDLGQIEVIDKFILKNAEEGGESPEWNTSDYYIEVSSDKENWTKVVDVQSNDKAISEHIIKPVKGRYARLTVTKPTQGGDTAVRLYEFQVLGYKTHKSNKAADKQATATGFVPGEIPNYAFDRDISTKWCATGSEPHEIIVDLEKEIEINKFVIKHAQEGGESEGFNTKTFKIFISDDKENWTEVVNVENNEKGVSEHVIKPVKSRYVKLSIIKATQNDDTAARIYEFEVHGN</sequence>
<feature type="domain" description="PKD" evidence="2">
    <location>
        <begin position="674"/>
        <end position="728"/>
    </location>
</feature>
<dbReference type="GO" id="GO:0033925">
    <property type="term" value="F:mannosyl-glycoprotein endo-beta-N-acetylglucosaminidase activity"/>
    <property type="evidence" value="ECO:0007669"/>
    <property type="project" value="InterPro"/>
</dbReference>
<accession>A0AA45HHN1</accession>
<dbReference type="InterPro" id="IPR054110">
    <property type="entry name" value="EndoD-like_D2"/>
</dbReference>
<dbReference type="EMBL" id="QGGI01000028">
    <property type="protein sequence ID" value="PWJ86888.1"/>
    <property type="molecule type" value="Genomic_DNA"/>
</dbReference>
<dbReference type="PROSITE" id="PS50093">
    <property type="entry name" value="PKD"/>
    <property type="match status" value="1"/>
</dbReference>
<dbReference type="AlphaFoldDB" id="A0AA45HHN1"/>
<dbReference type="SUPFAM" id="SSF49299">
    <property type="entry name" value="PKD domain"/>
    <property type="match status" value="1"/>
</dbReference>
<dbReference type="Pfam" id="PF00754">
    <property type="entry name" value="F5_F8_type_C"/>
    <property type="match status" value="3"/>
</dbReference>
<dbReference type="Gene3D" id="2.60.40.10">
    <property type="entry name" value="Immunoglobulins"/>
    <property type="match status" value="2"/>
</dbReference>
<keyword evidence="4" id="KW-1185">Reference proteome</keyword>
<gene>
    <name evidence="3" type="ORF">C7380_1282</name>
</gene>
<reference evidence="3 4" key="1">
    <citation type="submission" date="2018-05" db="EMBL/GenBank/DDBJ databases">
        <title>Genomic Encyclopedia of Type Strains, Phase IV (KMG-IV): sequencing the most valuable type-strain genomes for metagenomic binning, comparative biology and taxonomic classification.</title>
        <authorList>
            <person name="Goeker M."/>
        </authorList>
    </citation>
    <scope>NUCLEOTIDE SEQUENCE [LARGE SCALE GENOMIC DNA]</scope>
    <source>
        <strain evidence="3 4">DSM 24906</strain>
    </source>
</reference>
<dbReference type="PROSITE" id="PS50022">
    <property type="entry name" value="FA58C_3"/>
    <property type="match status" value="3"/>
</dbReference>
<dbReference type="InterPro" id="IPR013783">
    <property type="entry name" value="Ig-like_fold"/>
</dbReference>
<dbReference type="Pfam" id="PF03644">
    <property type="entry name" value="Glyco_hydro_85"/>
    <property type="match status" value="1"/>
</dbReference>
<dbReference type="GO" id="GO:0005829">
    <property type="term" value="C:cytosol"/>
    <property type="evidence" value="ECO:0007669"/>
    <property type="project" value="UniProtKB-SubCell"/>
</dbReference>
<evidence type="ECO:0000313" key="3">
    <source>
        <dbReference type="EMBL" id="PWJ86888.1"/>
    </source>
</evidence>
<dbReference type="Pfam" id="PF21910">
    <property type="entry name" value="GH85_C"/>
    <property type="match status" value="1"/>
</dbReference>
<feature type="domain" description="F5/8 type C" evidence="1">
    <location>
        <begin position="863"/>
        <end position="1009"/>
    </location>
</feature>
<dbReference type="InterPro" id="IPR000421">
    <property type="entry name" value="FA58C"/>
</dbReference>
<dbReference type="InterPro" id="IPR032979">
    <property type="entry name" value="ENGase"/>
</dbReference>
<feature type="domain" description="F5/8 type C" evidence="1">
    <location>
        <begin position="1038"/>
        <end position="1149"/>
    </location>
</feature>
<protein>
    <submittedName>
        <fullName evidence="3">Mannosyl-glycoprotein endo-beta-N-acetylglucosaminidase</fullName>
    </submittedName>
</protein>
<name>A0AA45HHN1_9BACT</name>
<dbReference type="PANTHER" id="PTHR13246">
    <property type="entry name" value="ENDO BETA N-ACETYLGLUCOSAMINIDASE"/>
    <property type="match status" value="1"/>
</dbReference>
<dbReference type="InterPro" id="IPR035986">
    <property type="entry name" value="PKD_dom_sf"/>
</dbReference>
<dbReference type="SUPFAM" id="SSF49785">
    <property type="entry name" value="Galactose-binding domain-like"/>
    <property type="match status" value="3"/>
</dbReference>
<organism evidence="3 4">
    <name type="scientific">Oceanotoga teriensis</name>
    <dbReference type="NCBI Taxonomy" id="515440"/>
    <lineage>
        <taxon>Bacteria</taxon>
        <taxon>Thermotogati</taxon>
        <taxon>Thermotogota</taxon>
        <taxon>Thermotogae</taxon>
        <taxon>Petrotogales</taxon>
        <taxon>Petrotogaceae</taxon>
        <taxon>Oceanotoga</taxon>
    </lineage>
</organism>
<dbReference type="CDD" id="cd00146">
    <property type="entry name" value="PKD"/>
    <property type="match status" value="1"/>
</dbReference>
<evidence type="ECO:0000259" key="1">
    <source>
        <dbReference type="PROSITE" id="PS50022"/>
    </source>
</evidence>
<dbReference type="InterPro" id="IPR000601">
    <property type="entry name" value="PKD_dom"/>
</dbReference>